<dbReference type="Pfam" id="PF11255">
    <property type="entry name" value="DUF3054"/>
    <property type="match status" value="1"/>
</dbReference>
<keyword evidence="3" id="KW-1185">Reference proteome</keyword>
<dbReference type="InterPro" id="IPR021414">
    <property type="entry name" value="DUF3054"/>
</dbReference>
<dbReference type="EMBL" id="BAABLP010000004">
    <property type="protein sequence ID" value="GAA4750365.1"/>
    <property type="molecule type" value="Genomic_DNA"/>
</dbReference>
<organism evidence="2 3">
    <name type="scientific">Amnibacterium soli</name>
    <dbReference type="NCBI Taxonomy" id="1282736"/>
    <lineage>
        <taxon>Bacteria</taxon>
        <taxon>Bacillati</taxon>
        <taxon>Actinomycetota</taxon>
        <taxon>Actinomycetes</taxon>
        <taxon>Micrococcales</taxon>
        <taxon>Microbacteriaceae</taxon>
        <taxon>Amnibacterium</taxon>
    </lineage>
</organism>
<evidence type="ECO:0000313" key="3">
    <source>
        <dbReference type="Proteomes" id="UP001500121"/>
    </source>
</evidence>
<dbReference type="Proteomes" id="UP001500121">
    <property type="component" value="Unassembled WGS sequence"/>
</dbReference>
<reference evidence="3" key="1">
    <citation type="journal article" date="2019" name="Int. J. Syst. Evol. Microbiol.">
        <title>The Global Catalogue of Microorganisms (GCM) 10K type strain sequencing project: providing services to taxonomists for standard genome sequencing and annotation.</title>
        <authorList>
            <consortium name="The Broad Institute Genomics Platform"/>
            <consortium name="The Broad Institute Genome Sequencing Center for Infectious Disease"/>
            <person name="Wu L."/>
            <person name="Ma J."/>
        </authorList>
    </citation>
    <scope>NUCLEOTIDE SEQUENCE [LARGE SCALE GENOMIC DNA]</scope>
    <source>
        <strain evidence="3">JCM 19015</strain>
    </source>
</reference>
<proteinExistence type="predicted"/>
<keyword evidence="1" id="KW-0812">Transmembrane</keyword>
<accession>A0ABP8Z9M7</accession>
<keyword evidence="1" id="KW-1133">Transmembrane helix</keyword>
<sequence length="136" mass="14519">MDTRLRSLVAFAVDLVLVAVFVGIGRASHGEDQSAWVATFWPFAIGLAVGWAAARGWRRPFAIARTGLPAWVGAVVVGMLLRAVSGQGVQVAFVVVASIVLGAFLLGWRFLLVALDRSASRSANTPGPVGFFLRRR</sequence>
<name>A0ABP8Z9M7_9MICO</name>
<dbReference type="RefSeq" id="WP_345481402.1">
    <property type="nucleotide sequence ID" value="NZ_BAABLP010000004.1"/>
</dbReference>
<protein>
    <submittedName>
        <fullName evidence="2">DUF3054 domain-containing protein</fullName>
    </submittedName>
</protein>
<feature type="transmembrane region" description="Helical" evidence="1">
    <location>
        <begin position="34"/>
        <end position="54"/>
    </location>
</feature>
<evidence type="ECO:0000256" key="1">
    <source>
        <dbReference type="SAM" id="Phobius"/>
    </source>
</evidence>
<feature type="transmembrane region" description="Helical" evidence="1">
    <location>
        <begin position="7"/>
        <end position="28"/>
    </location>
</feature>
<gene>
    <name evidence="2" type="ORF">GCM10025783_23600</name>
</gene>
<evidence type="ECO:0000313" key="2">
    <source>
        <dbReference type="EMBL" id="GAA4750365.1"/>
    </source>
</evidence>
<comment type="caution">
    <text evidence="2">The sequence shown here is derived from an EMBL/GenBank/DDBJ whole genome shotgun (WGS) entry which is preliminary data.</text>
</comment>
<keyword evidence="1" id="KW-0472">Membrane</keyword>
<feature type="transmembrane region" description="Helical" evidence="1">
    <location>
        <begin position="66"/>
        <end position="85"/>
    </location>
</feature>
<feature type="transmembrane region" description="Helical" evidence="1">
    <location>
        <begin position="91"/>
        <end position="112"/>
    </location>
</feature>